<feature type="domain" description="NADP-dependent oxidoreductase" evidence="1">
    <location>
        <begin position="90"/>
        <end position="184"/>
    </location>
</feature>
<protein>
    <recommendedName>
        <fullName evidence="1">NADP-dependent oxidoreductase domain-containing protein</fullName>
    </recommendedName>
</protein>
<dbReference type="Proteomes" id="UP001174677">
    <property type="component" value="Chromosome 9"/>
</dbReference>
<dbReference type="InterPro" id="IPR023210">
    <property type="entry name" value="NADP_OxRdtase_dom"/>
</dbReference>
<reference evidence="2" key="1">
    <citation type="journal article" date="2023" name="Plant Biotechnol. J.">
        <title>Chromosome-level wild Hevea brasiliensis genome provides new tools for genomic-assisted breeding and valuable loci to elevate rubber yield.</title>
        <authorList>
            <person name="Cheng H."/>
            <person name="Song X."/>
            <person name="Hu Y."/>
            <person name="Wu T."/>
            <person name="Yang Q."/>
            <person name="An Z."/>
            <person name="Feng S."/>
            <person name="Deng Z."/>
            <person name="Wu W."/>
            <person name="Zeng X."/>
            <person name="Tu M."/>
            <person name="Wang X."/>
            <person name="Huang H."/>
        </authorList>
    </citation>
    <scope>NUCLEOTIDE SEQUENCE</scope>
    <source>
        <strain evidence="2">MT/VB/25A 57/8</strain>
    </source>
</reference>
<evidence type="ECO:0000313" key="2">
    <source>
        <dbReference type="EMBL" id="KAJ9173823.1"/>
    </source>
</evidence>
<sequence>MDSESQRGVEEEHAVKEKVHLMKREMLSLSQDMASDLIRDRLKAASDRQKSYVDLKRRDIEYARVIRNSQFSGFSWILPSVCEGMEMHQRWRNDKMLEACKKNSIHVTEYSPLGSPEGARDLIHDRTVERMGKKLNKTRGQVLVKWTLQRGTSVIPKLSHPETIKENIQVFGWEILEEDFQALCSIPDQRQVLDGEDLFVNKSEGPFRSVADLWDRED</sequence>
<name>A0ABQ9M1U5_HEVBR</name>
<dbReference type="PANTHER" id="PTHR11732">
    <property type="entry name" value="ALDO/KETO REDUCTASE"/>
    <property type="match status" value="1"/>
</dbReference>
<evidence type="ECO:0000259" key="1">
    <source>
        <dbReference type="Pfam" id="PF00248"/>
    </source>
</evidence>
<dbReference type="PRINTS" id="PR00069">
    <property type="entry name" value="ALDKETRDTASE"/>
</dbReference>
<comment type="caution">
    <text evidence="2">The sequence shown here is derived from an EMBL/GenBank/DDBJ whole genome shotgun (WGS) entry which is preliminary data.</text>
</comment>
<feature type="non-terminal residue" evidence="2">
    <location>
        <position position="1"/>
    </location>
</feature>
<dbReference type="InterPro" id="IPR036812">
    <property type="entry name" value="NAD(P)_OxRdtase_dom_sf"/>
</dbReference>
<accession>A0ABQ9M1U5</accession>
<evidence type="ECO:0000313" key="3">
    <source>
        <dbReference type="Proteomes" id="UP001174677"/>
    </source>
</evidence>
<dbReference type="InterPro" id="IPR020471">
    <property type="entry name" value="AKR"/>
</dbReference>
<dbReference type="EMBL" id="JARPOI010000009">
    <property type="protein sequence ID" value="KAJ9173823.1"/>
    <property type="molecule type" value="Genomic_DNA"/>
</dbReference>
<proteinExistence type="predicted"/>
<dbReference type="Pfam" id="PF00248">
    <property type="entry name" value="Aldo_ket_red"/>
    <property type="match status" value="1"/>
</dbReference>
<organism evidence="2 3">
    <name type="scientific">Hevea brasiliensis</name>
    <name type="common">Para rubber tree</name>
    <name type="synonym">Siphonia brasiliensis</name>
    <dbReference type="NCBI Taxonomy" id="3981"/>
    <lineage>
        <taxon>Eukaryota</taxon>
        <taxon>Viridiplantae</taxon>
        <taxon>Streptophyta</taxon>
        <taxon>Embryophyta</taxon>
        <taxon>Tracheophyta</taxon>
        <taxon>Spermatophyta</taxon>
        <taxon>Magnoliopsida</taxon>
        <taxon>eudicotyledons</taxon>
        <taxon>Gunneridae</taxon>
        <taxon>Pentapetalae</taxon>
        <taxon>rosids</taxon>
        <taxon>fabids</taxon>
        <taxon>Malpighiales</taxon>
        <taxon>Euphorbiaceae</taxon>
        <taxon>Crotonoideae</taxon>
        <taxon>Micrandreae</taxon>
        <taxon>Hevea</taxon>
    </lineage>
</organism>
<dbReference type="Gene3D" id="3.20.20.100">
    <property type="entry name" value="NADP-dependent oxidoreductase domain"/>
    <property type="match status" value="1"/>
</dbReference>
<dbReference type="SUPFAM" id="SSF51430">
    <property type="entry name" value="NAD(P)-linked oxidoreductase"/>
    <property type="match status" value="1"/>
</dbReference>
<keyword evidence="3" id="KW-1185">Reference proteome</keyword>
<gene>
    <name evidence="2" type="ORF">P3X46_016922</name>
</gene>